<comment type="caution">
    <text evidence="1">The sequence shown here is derived from an EMBL/GenBank/DDBJ whole genome shotgun (WGS) entry which is preliminary data.</text>
</comment>
<keyword evidence="2" id="KW-1185">Reference proteome</keyword>
<reference evidence="1" key="1">
    <citation type="submission" date="2021-06" db="EMBL/GenBank/DDBJ databases">
        <authorList>
            <person name="Kallberg Y."/>
            <person name="Tangrot J."/>
            <person name="Rosling A."/>
        </authorList>
    </citation>
    <scope>NUCLEOTIDE SEQUENCE</scope>
    <source>
        <strain evidence="1">IN212</strain>
    </source>
</reference>
<dbReference type="EMBL" id="CAJVPZ010087102">
    <property type="protein sequence ID" value="CAG8812540.1"/>
    <property type="molecule type" value="Genomic_DNA"/>
</dbReference>
<evidence type="ECO:0000313" key="2">
    <source>
        <dbReference type="Proteomes" id="UP000789396"/>
    </source>
</evidence>
<name>A0A9N9K7D3_9GLOM</name>
<dbReference type="AlphaFoldDB" id="A0A9N9K7D3"/>
<organism evidence="1 2">
    <name type="scientific">Racocetra fulgida</name>
    <dbReference type="NCBI Taxonomy" id="60492"/>
    <lineage>
        <taxon>Eukaryota</taxon>
        <taxon>Fungi</taxon>
        <taxon>Fungi incertae sedis</taxon>
        <taxon>Mucoromycota</taxon>
        <taxon>Glomeromycotina</taxon>
        <taxon>Glomeromycetes</taxon>
        <taxon>Diversisporales</taxon>
        <taxon>Gigasporaceae</taxon>
        <taxon>Racocetra</taxon>
    </lineage>
</organism>
<protein>
    <submittedName>
        <fullName evidence="1">12670_t:CDS:1</fullName>
    </submittedName>
</protein>
<dbReference type="Proteomes" id="UP000789396">
    <property type="component" value="Unassembled WGS sequence"/>
</dbReference>
<sequence length="90" mass="10323">MSVLKISKKLEDKSSDFDEIINTIMSTEERTSLSDAFRNLCKIREEAFEEFNDIIDEKNRTIEALINTNNILSTESNGETMKAIAAMWKT</sequence>
<accession>A0A9N9K7D3</accession>
<gene>
    <name evidence="1" type="ORF">RFULGI_LOCUS18919</name>
</gene>
<proteinExistence type="predicted"/>
<evidence type="ECO:0000313" key="1">
    <source>
        <dbReference type="EMBL" id="CAG8812540.1"/>
    </source>
</evidence>
<feature type="non-terminal residue" evidence="1">
    <location>
        <position position="90"/>
    </location>
</feature>